<dbReference type="NCBIfam" id="TIGR00778">
    <property type="entry name" value="ahpD_dom"/>
    <property type="match status" value="1"/>
</dbReference>
<dbReference type="PANTHER" id="PTHR34846">
    <property type="entry name" value="4-CARBOXYMUCONOLACTONE DECARBOXYLASE FAMILY PROTEIN (AFU_ORTHOLOGUE AFUA_6G11590)"/>
    <property type="match status" value="1"/>
</dbReference>
<proteinExistence type="predicted"/>
<dbReference type="Gene3D" id="1.20.1290.10">
    <property type="entry name" value="AhpD-like"/>
    <property type="match status" value="1"/>
</dbReference>
<dbReference type="InterPro" id="IPR003779">
    <property type="entry name" value="CMD-like"/>
</dbReference>
<keyword evidence="3" id="KW-1185">Reference proteome</keyword>
<feature type="domain" description="Carboxymuconolactone decarboxylase-like" evidence="1">
    <location>
        <begin position="27"/>
        <end position="107"/>
    </location>
</feature>
<evidence type="ECO:0000313" key="3">
    <source>
        <dbReference type="Proteomes" id="UP001596496"/>
    </source>
</evidence>
<evidence type="ECO:0000313" key="2">
    <source>
        <dbReference type="EMBL" id="MFC7382109.1"/>
    </source>
</evidence>
<protein>
    <submittedName>
        <fullName evidence="2">Carboxymuconolactone decarboxylase family protein</fullName>
    </submittedName>
</protein>
<dbReference type="EMBL" id="JBHTCG010000004">
    <property type="protein sequence ID" value="MFC7382109.1"/>
    <property type="molecule type" value="Genomic_DNA"/>
</dbReference>
<sequence length="166" mass="18305">MTTTNTTSAPATTRPQARVNLKKHTAEMYRALGELDGVVAGSGLEAPLLELVRIRASQINGCAFCVDMHTIDARAAGEREQRLYALTVWHETPFFTDRERAALELTEAITLLPQSGVGDEVYARAAEQFGEEELSKLIWAIIMINAWNRIGVTSRLVPGNYHPSAH</sequence>
<gene>
    <name evidence="2" type="ORF">ACFQSB_07810</name>
</gene>
<organism evidence="2 3">
    <name type="scientific">Sphaerisporangium rhizosphaerae</name>
    <dbReference type="NCBI Taxonomy" id="2269375"/>
    <lineage>
        <taxon>Bacteria</taxon>
        <taxon>Bacillati</taxon>
        <taxon>Actinomycetota</taxon>
        <taxon>Actinomycetes</taxon>
        <taxon>Streptosporangiales</taxon>
        <taxon>Streptosporangiaceae</taxon>
        <taxon>Sphaerisporangium</taxon>
    </lineage>
</organism>
<dbReference type="Pfam" id="PF02627">
    <property type="entry name" value="CMD"/>
    <property type="match status" value="1"/>
</dbReference>
<dbReference type="SUPFAM" id="SSF69118">
    <property type="entry name" value="AhpD-like"/>
    <property type="match status" value="1"/>
</dbReference>
<dbReference type="Proteomes" id="UP001596496">
    <property type="component" value="Unassembled WGS sequence"/>
</dbReference>
<comment type="caution">
    <text evidence="2">The sequence shown here is derived from an EMBL/GenBank/DDBJ whole genome shotgun (WGS) entry which is preliminary data.</text>
</comment>
<name>A0ABW2P090_9ACTN</name>
<reference evidence="3" key="1">
    <citation type="journal article" date="2019" name="Int. J. Syst. Evol. Microbiol.">
        <title>The Global Catalogue of Microorganisms (GCM) 10K type strain sequencing project: providing services to taxonomists for standard genome sequencing and annotation.</title>
        <authorList>
            <consortium name="The Broad Institute Genomics Platform"/>
            <consortium name="The Broad Institute Genome Sequencing Center for Infectious Disease"/>
            <person name="Wu L."/>
            <person name="Ma J."/>
        </authorList>
    </citation>
    <scope>NUCLEOTIDE SEQUENCE [LARGE SCALE GENOMIC DNA]</scope>
    <source>
        <strain evidence="3">CECT 7649</strain>
    </source>
</reference>
<dbReference type="PANTHER" id="PTHR34846:SF10">
    <property type="entry name" value="CYTOPLASMIC PROTEIN"/>
    <property type="match status" value="1"/>
</dbReference>
<dbReference type="InterPro" id="IPR004675">
    <property type="entry name" value="AhpD_core"/>
</dbReference>
<dbReference type="RefSeq" id="WP_380825243.1">
    <property type="nucleotide sequence ID" value="NZ_JBHTCG010000004.1"/>
</dbReference>
<accession>A0ABW2P090</accession>
<evidence type="ECO:0000259" key="1">
    <source>
        <dbReference type="Pfam" id="PF02627"/>
    </source>
</evidence>
<dbReference type="InterPro" id="IPR029032">
    <property type="entry name" value="AhpD-like"/>
</dbReference>